<accession>A0A2N3NAF2</accession>
<dbReference type="VEuPathDB" id="FungiDB:jhhlp_004006"/>
<feature type="compositionally biased region" description="Basic residues" evidence="2">
    <location>
        <begin position="123"/>
        <end position="132"/>
    </location>
</feature>
<feature type="compositionally biased region" description="Acidic residues" evidence="2">
    <location>
        <begin position="138"/>
        <end position="147"/>
    </location>
</feature>
<dbReference type="InParanoid" id="A0A2N3NAF2"/>
<name>A0A2N3NAF2_9PEZI</name>
<feature type="compositionally biased region" description="Basic and acidic residues" evidence="2">
    <location>
        <begin position="283"/>
        <end position="303"/>
    </location>
</feature>
<gene>
    <name evidence="3" type="ORF">jhhlp_004006</name>
</gene>
<dbReference type="EMBL" id="NLAX01000010">
    <property type="protein sequence ID" value="PKS09391.1"/>
    <property type="molecule type" value="Genomic_DNA"/>
</dbReference>
<dbReference type="OrthoDB" id="5945798at2759"/>
<feature type="region of interest" description="Disordered" evidence="2">
    <location>
        <begin position="38"/>
        <end position="173"/>
    </location>
</feature>
<feature type="compositionally biased region" description="Low complexity" evidence="2">
    <location>
        <begin position="407"/>
        <end position="419"/>
    </location>
</feature>
<feature type="compositionally biased region" description="Pro residues" evidence="2">
    <location>
        <begin position="105"/>
        <end position="115"/>
    </location>
</feature>
<feature type="region of interest" description="Disordered" evidence="2">
    <location>
        <begin position="704"/>
        <end position="745"/>
    </location>
</feature>
<dbReference type="STRING" id="41688.A0A2N3NAF2"/>
<feature type="compositionally biased region" description="Polar residues" evidence="2">
    <location>
        <begin position="362"/>
        <end position="371"/>
    </location>
</feature>
<organism evidence="3 4">
    <name type="scientific">Lomentospora prolificans</name>
    <dbReference type="NCBI Taxonomy" id="41688"/>
    <lineage>
        <taxon>Eukaryota</taxon>
        <taxon>Fungi</taxon>
        <taxon>Dikarya</taxon>
        <taxon>Ascomycota</taxon>
        <taxon>Pezizomycotina</taxon>
        <taxon>Sordariomycetes</taxon>
        <taxon>Hypocreomycetidae</taxon>
        <taxon>Microascales</taxon>
        <taxon>Microascaceae</taxon>
        <taxon>Lomentospora</taxon>
    </lineage>
</organism>
<feature type="region of interest" description="Disordered" evidence="2">
    <location>
        <begin position="607"/>
        <end position="683"/>
    </location>
</feature>
<feature type="region of interest" description="Disordered" evidence="2">
    <location>
        <begin position="212"/>
        <end position="247"/>
    </location>
</feature>
<keyword evidence="1" id="KW-0175">Coiled coil</keyword>
<protein>
    <submittedName>
        <fullName evidence="3">Uncharacterized protein</fullName>
    </submittedName>
</protein>
<feature type="compositionally biased region" description="Low complexity" evidence="2">
    <location>
        <begin position="378"/>
        <end position="397"/>
    </location>
</feature>
<feature type="compositionally biased region" description="Polar residues" evidence="2">
    <location>
        <begin position="151"/>
        <end position="162"/>
    </location>
</feature>
<feature type="compositionally biased region" description="Polar residues" evidence="2">
    <location>
        <begin position="633"/>
        <end position="643"/>
    </location>
</feature>
<feature type="compositionally biased region" description="Basic and acidic residues" evidence="2">
    <location>
        <begin position="80"/>
        <end position="98"/>
    </location>
</feature>
<evidence type="ECO:0000256" key="2">
    <source>
        <dbReference type="SAM" id="MobiDB-lite"/>
    </source>
</evidence>
<evidence type="ECO:0000313" key="3">
    <source>
        <dbReference type="EMBL" id="PKS09391.1"/>
    </source>
</evidence>
<evidence type="ECO:0000313" key="4">
    <source>
        <dbReference type="Proteomes" id="UP000233524"/>
    </source>
</evidence>
<proteinExistence type="predicted"/>
<sequence>MGASSLGALAVRQWAHMGATHGWLVVWTATITPYTPSTENRQQQKHLHQAYDHPERPTTASSVHTIRRTPRFEASPSPRPELDRAPKLHEFDPAKPDARLAPSPEIFPEPAPHPVAPATGPTKAKKHRRLARKLSQELSEEDDDESSEQSPSRQQFPKSSKPSDPYVPHPLLQISKRTHRAILFTLEEALRGPYSFTPDVAEELADMADLRVGHEPPTSNGNVSAQPRPAHTSTTGSPSGIRSPRMILRDRNAREAARRAEQEQIQMERTRMEQEQLRLQQARAEEEARALEEAQRRNAERRAANAAATAAGGSRPQAGAPDNGAQRRQDQPSTPERVSSRMPQGAPQPQQSRPSRTAGASGHSQQPSYTTPGGAPNPQQRQQHQTQQLPGQHTPGGAASTTNIKTQPSQQQSQSQQQPRTSFPHAFERWETLSAQWEGLTSHWIRRLELNSSAIESDPVSQQLSRQVTDLSAAGANLFHAVVELQRLRASSERKFQRWFFETRADLERAHEENAMLASQVEELRNQLNEARSRTHERDSANSIIQKQLSEMKKELSISKEEARRAWEELGRREQAEREHTMSLQAGHPTIVGGVQVVPMIQGGGISRRETTREQPGPSGSGAAGYGDYSQAPSAQPMTTSAPETYYRTTAADPPQASGGYGQHGSEAGYSEEDYEPATTQAGSYAIATSGDSQWAAAYAPQTDYTGAGYGSGWESMPRHHHPTRLSDVLEEEESRTSASQVSRP</sequence>
<evidence type="ECO:0000256" key="1">
    <source>
        <dbReference type="SAM" id="Coils"/>
    </source>
</evidence>
<comment type="caution">
    <text evidence="3">The sequence shown here is derived from an EMBL/GenBank/DDBJ whole genome shotgun (WGS) entry which is preliminary data.</text>
</comment>
<keyword evidence="4" id="KW-1185">Reference proteome</keyword>
<dbReference type="AlphaFoldDB" id="A0A2N3NAF2"/>
<feature type="region of interest" description="Disordered" evidence="2">
    <location>
        <begin position="269"/>
        <end position="423"/>
    </location>
</feature>
<dbReference type="Proteomes" id="UP000233524">
    <property type="component" value="Unassembled WGS sequence"/>
</dbReference>
<reference evidence="3 4" key="1">
    <citation type="journal article" date="2017" name="G3 (Bethesda)">
        <title>First Draft Genome Sequence of the Pathogenic Fungus Lomentospora prolificans (Formerly Scedosporium prolificans).</title>
        <authorList>
            <person name="Luo R."/>
            <person name="Zimin A."/>
            <person name="Workman R."/>
            <person name="Fan Y."/>
            <person name="Pertea G."/>
            <person name="Grossman N."/>
            <person name="Wear M.P."/>
            <person name="Jia B."/>
            <person name="Miller H."/>
            <person name="Casadevall A."/>
            <person name="Timp W."/>
            <person name="Zhang S.X."/>
            <person name="Salzberg S.L."/>
        </authorList>
    </citation>
    <scope>NUCLEOTIDE SEQUENCE [LARGE SCALE GENOMIC DNA]</scope>
    <source>
        <strain evidence="3 4">JHH-5317</strain>
    </source>
</reference>
<feature type="coiled-coil region" evidence="1">
    <location>
        <begin position="507"/>
        <end position="566"/>
    </location>
</feature>
<feature type="compositionally biased region" description="Polar residues" evidence="2">
    <location>
        <begin position="217"/>
        <end position="240"/>
    </location>
</feature>